<dbReference type="SUPFAM" id="SSF48371">
    <property type="entry name" value="ARM repeat"/>
    <property type="match status" value="1"/>
</dbReference>
<sequence length="339" mass="37272">MNVLPTAYLRQLSEAVGFDLVGFARAEPIPPESLYSWIEAGYAADMDWMKERAAERLDVAQLLPGAKTVVVFANNYYRNDAETSDSPIARYARGRDYHSTLRDRMKAFRKALKETYPGIGTYGSVDSGPLMEKVWAARAGLGYVGKNGCFITERFGSWVLLSTVVLDAEVDAYAGGPATDRCGPCRKCLLSCPTGALVGNGRVDARACLSYQTIENREREVPESFRVEMDNLVFGCDICQDVCPLNRKPVFAEHPRFAPRAVAGLGVMELAGLTPEQYRKFIPGTALARAHYDGLRRNAIYAMGAARDASARPLLEKLSGDTSDLVRSAAHWALRQLAQ</sequence>
<dbReference type="EMBL" id="JAXIVS010000017">
    <property type="protein sequence ID" value="MDY7231969.1"/>
    <property type="molecule type" value="Genomic_DNA"/>
</dbReference>
<evidence type="ECO:0000313" key="7">
    <source>
        <dbReference type="EMBL" id="MDY7231969.1"/>
    </source>
</evidence>
<keyword evidence="5 7" id="KW-0560">Oxidoreductase</keyword>
<keyword evidence="4" id="KW-0671">Queuosine biosynthesis</keyword>
<dbReference type="SUPFAM" id="SSF54862">
    <property type="entry name" value="4Fe-4S ferredoxins"/>
    <property type="match status" value="1"/>
</dbReference>
<dbReference type="NCBIfam" id="TIGR00276">
    <property type="entry name" value="tRNA epoxyqueuosine(34) reductase QueG"/>
    <property type="match status" value="1"/>
</dbReference>
<dbReference type="PANTHER" id="PTHR30002">
    <property type="entry name" value="EPOXYQUEUOSINE REDUCTASE"/>
    <property type="match status" value="1"/>
</dbReference>
<evidence type="ECO:0000256" key="5">
    <source>
        <dbReference type="ARBA" id="ARBA00023002"/>
    </source>
</evidence>
<dbReference type="InterPro" id="IPR011989">
    <property type="entry name" value="ARM-like"/>
</dbReference>
<dbReference type="Proteomes" id="UP001291309">
    <property type="component" value="Unassembled WGS sequence"/>
</dbReference>
<proteinExistence type="predicted"/>
<evidence type="ECO:0000256" key="4">
    <source>
        <dbReference type="ARBA" id="ARBA00022785"/>
    </source>
</evidence>
<dbReference type="PROSITE" id="PS50077">
    <property type="entry name" value="HEAT_REPEAT"/>
    <property type="match status" value="1"/>
</dbReference>
<keyword evidence="1" id="KW-0411">Iron-sulfur</keyword>
<evidence type="ECO:0000256" key="2">
    <source>
        <dbReference type="ARBA" id="ARBA00022490"/>
    </source>
</evidence>
<evidence type="ECO:0000313" key="8">
    <source>
        <dbReference type="Proteomes" id="UP001291309"/>
    </source>
</evidence>
<dbReference type="InterPro" id="IPR016024">
    <property type="entry name" value="ARM-type_fold"/>
</dbReference>
<dbReference type="RefSeq" id="WP_321550684.1">
    <property type="nucleotide sequence ID" value="NZ_JAXIVS010000017.1"/>
</dbReference>
<dbReference type="InterPro" id="IPR004453">
    <property type="entry name" value="QueG"/>
</dbReference>
<evidence type="ECO:0000256" key="1">
    <source>
        <dbReference type="ARBA" id="ARBA00022485"/>
    </source>
</evidence>
<evidence type="ECO:0000259" key="6">
    <source>
        <dbReference type="PROSITE" id="PS51379"/>
    </source>
</evidence>
<dbReference type="Pfam" id="PF13484">
    <property type="entry name" value="Fer4_16"/>
    <property type="match status" value="1"/>
</dbReference>
<organism evidence="7 8">
    <name type="scientific">Hyalangium rubrum</name>
    <dbReference type="NCBI Taxonomy" id="3103134"/>
    <lineage>
        <taxon>Bacteria</taxon>
        <taxon>Pseudomonadati</taxon>
        <taxon>Myxococcota</taxon>
        <taxon>Myxococcia</taxon>
        <taxon>Myxococcales</taxon>
        <taxon>Cystobacterineae</taxon>
        <taxon>Archangiaceae</taxon>
        <taxon>Hyalangium</taxon>
    </lineage>
</organism>
<dbReference type="Gene3D" id="1.25.10.10">
    <property type="entry name" value="Leucine-rich Repeat Variant"/>
    <property type="match status" value="1"/>
</dbReference>
<accession>A0ABU5HFP8</accession>
<keyword evidence="1" id="KW-0479">Metal-binding</keyword>
<dbReference type="EC" id="1.17.99.6" evidence="7"/>
<dbReference type="InterPro" id="IPR021133">
    <property type="entry name" value="HEAT_type_2"/>
</dbReference>
<gene>
    <name evidence="7" type="primary">queG</name>
    <name evidence="7" type="ORF">SYV04_36615</name>
</gene>
<keyword evidence="1" id="KW-0408">Iron</keyword>
<protein>
    <submittedName>
        <fullName evidence="7">tRNA epoxyqueuosine(34) reductase QueG</fullName>
        <ecNumber evidence="7">1.17.99.6</ecNumber>
    </submittedName>
</protein>
<keyword evidence="8" id="KW-1185">Reference proteome</keyword>
<comment type="caution">
    <text evidence="7">The sequence shown here is derived from an EMBL/GenBank/DDBJ whole genome shotgun (WGS) entry which is preliminary data.</text>
</comment>
<evidence type="ECO:0000256" key="3">
    <source>
        <dbReference type="ARBA" id="ARBA00022694"/>
    </source>
</evidence>
<dbReference type="InterPro" id="IPR013542">
    <property type="entry name" value="QueG_DUF1730"/>
</dbReference>
<keyword evidence="3" id="KW-0819">tRNA processing</keyword>
<dbReference type="Gene3D" id="3.30.70.20">
    <property type="match status" value="1"/>
</dbReference>
<keyword evidence="1" id="KW-0004">4Fe-4S</keyword>
<dbReference type="Pfam" id="PF08331">
    <property type="entry name" value="QueG_DUF1730"/>
    <property type="match status" value="1"/>
</dbReference>
<dbReference type="GO" id="GO:0052693">
    <property type="term" value="F:epoxyqueuosine reductase activity"/>
    <property type="evidence" value="ECO:0007669"/>
    <property type="project" value="UniProtKB-EC"/>
</dbReference>
<reference evidence="7 8" key="1">
    <citation type="submission" date="2023-12" db="EMBL/GenBank/DDBJ databases">
        <title>the genome sequence of Hyalangium sp. s54d21.</title>
        <authorList>
            <person name="Zhang X."/>
        </authorList>
    </citation>
    <scope>NUCLEOTIDE SEQUENCE [LARGE SCALE GENOMIC DNA]</scope>
    <source>
        <strain evidence="8">s54d21</strain>
    </source>
</reference>
<dbReference type="PROSITE" id="PS51379">
    <property type="entry name" value="4FE4S_FER_2"/>
    <property type="match status" value="1"/>
</dbReference>
<keyword evidence="2" id="KW-0963">Cytoplasm</keyword>
<dbReference type="PANTHER" id="PTHR30002:SF4">
    <property type="entry name" value="EPOXYQUEUOSINE REDUCTASE"/>
    <property type="match status" value="1"/>
</dbReference>
<feature type="domain" description="4Fe-4S ferredoxin-type" evidence="6">
    <location>
        <begin position="173"/>
        <end position="202"/>
    </location>
</feature>
<dbReference type="InterPro" id="IPR017896">
    <property type="entry name" value="4Fe4S_Fe-S-bd"/>
</dbReference>
<name>A0ABU5HFP8_9BACT</name>